<evidence type="ECO:0000313" key="2">
    <source>
        <dbReference type="Proteomes" id="UP000229344"/>
    </source>
</evidence>
<sequence length="96" mass="10771">MKREDIAHLATLARIKLTESEQDHLAENITDILGYVSAIGDITATEKPKEIGALYNVMREDVPNHEPGEYTERILAAAPVRKGQYVEVKKILGERK</sequence>
<dbReference type="SUPFAM" id="SSF141000">
    <property type="entry name" value="Glu-tRNAGln amidotransferase C subunit"/>
    <property type="match status" value="1"/>
</dbReference>
<dbReference type="Proteomes" id="UP000229344">
    <property type="component" value="Unassembled WGS sequence"/>
</dbReference>
<dbReference type="EMBL" id="PFBI01000006">
    <property type="protein sequence ID" value="PIR84401.1"/>
    <property type="molecule type" value="Genomic_DNA"/>
</dbReference>
<keyword evidence="1" id="KW-0808">Transferase</keyword>
<reference evidence="2" key="1">
    <citation type="submission" date="2017-09" db="EMBL/GenBank/DDBJ databases">
        <title>Depth-based differentiation of microbial function through sediment-hosted aquifers and enrichment of novel symbionts in the deep terrestrial subsurface.</title>
        <authorList>
            <person name="Probst A.J."/>
            <person name="Ladd B."/>
            <person name="Jarett J.K."/>
            <person name="Geller-Mcgrath D.E."/>
            <person name="Sieber C.M.K."/>
            <person name="Emerson J.B."/>
            <person name="Anantharaman K."/>
            <person name="Thomas B.C."/>
            <person name="Malmstrom R."/>
            <person name="Stieglmeier M."/>
            <person name="Klingl A."/>
            <person name="Woyke T."/>
            <person name="Ryan C.M."/>
            <person name="Banfield J.F."/>
        </authorList>
    </citation>
    <scope>NUCLEOTIDE SEQUENCE [LARGE SCALE GENOMIC DNA]</scope>
</reference>
<comment type="caution">
    <text evidence="1">The sequence shown here is derived from an EMBL/GenBank/DDBJ whole genome shotgun (WGS) entry which is preliminary data.</text>
</comment>
<dbReference type="InterPro" id="IPR036113">
    <property type="entry name" value="Asp/Glu-ADT_sf_sub_c"/>
</dbReference>
<dbReference type="Pfam" id="PF02686">
    <property type="entry name" value="GatC"/>
    <property type="match status" value="1"/>
</dbReference>
<dbReference type="InterPro" id="IPR003837">
    <property type="entry name" value="GatC"/>
</dbReference>
<dbReference type="NCBIfam" id="TIGR00135">
    <property type="entry name" value="gatC"/>
    <property type="match status" value="1"/>
</dbReference>
<dbReference type="Gene3D" id="1.10.20.60">
    <property type="entry name" value="Glu-tRNAGln amidotransferase C subunit, N-terminal domain"/>
    <property type="match status" value="1"/>
</dbReference>
<accession>A0A2H0UDD3</accession>
<organism evidence="1 2">
    <name type="scientific">Candidatus Kaiserbacteria bacterium CG10_big_fil_rev_8_21_14_0_10_47_16</name>
    <dbReference type="NCBI Taxonomy" id="1974608"/>
    <lineage>
        <taxon>Bacteria</taxon>
        <taxon>Candidatus Kaiseribacteriota</taxon>
    </lineage>
</organism>
<name>A0A2H0UDD3_9BACT</name>
<gene>
    <name evidence="1" type="primary">gatC</name>
    <name evidence="1" type="ORF">COU16_02335</name>
</gene>
<evidence type="ECO:0000313" key="1">
    <source>
        <dbReference type="EMBL" id="PIR84401.1"/>
    </source>
</evidence>
<dbReference type="GO" id="GO:0016740">
    <property type="term" value="F:transferase activity"/>
    <property type="evidence" value="ECO:0007669"/>
    <property type="project" value="UniProtKB-KW"/>
</dbReference>
<protein>
    <submittedName>
        <fullName evidence="1">Asp-tRNA(Asn)/Glu-tRNA(Gln) amidotransferase GatCAB subunit C</fullName>
    </submittedName>
</protein>
<dbReference type="GO" id="GO:0006450">
    <property type="term" value="P:regulation of translational fidelity"/>
    <property type="evidence" value="ECO:0007669"/>
    <property type="project" value="InterPro"/>
</dbReference>
<proteinExistence type="predicted"/>
<dbReference type="AlphaFoldDB" id="A0A2H0UDD3"/>